<comment type="caution">
    <text evidence="3">The sequence shown here is derived from an EMBL/GenBank/DDBJ whole genome shotgun (WGS) entry which is preliminary data.</text>
</comment>
<protein>
    <recommendedName>
        <fullName evidence="2">Surface-adhesin protein E-like domain-containing protein</fullName>
    </recommendedName>
</protein>
<name>A0A4Y9VPA4_9PROT</name>
<sequence length="126" mass="14317">MHKFLMVVFVVWSGQALADWTMVQTNDNGNMYIDFDTVQKSAGLVTVSTLNDYYVQQVKGEMSSQWLELHDCKNKKFKALSIQYYVGNMAQGDVLTTYRLPEAETSWSDVVPYSIGEVKANVICSR</sequence>
<reference evidence="3 4" key="1">
    <citation type="submission" date="2018-02" db="EMBL/GenBank/DDBJ databases">
        <title>A novel lanthanide dependent methylotroph, Methylotenera sp. La3113.</title>
        <authorList>
            <person name="Lv H."/>
            <person name="Tani A."/>
        </authorList>
    </citation>
    <scope>NUCLEOTIDE SEQUENCE [LARGE SCALE GENOMIC DNA]</scope>
    <source>
        <strain evidence="3 4">La3113</strain>
    </source>
</reference>
<dbReference type="RefSeq" id="WP_135278616.1">
    <property type="nucleotide sequence ID" value="NZ_PQVH01000013.1"/>
</dbReference>
<accession>A0A4Y9VPA4</accession>
<keyword evidence="1" id="KW-0732">Signal</keyword>
<feature type="chain" id="PRO_5021467644" description="Surface-adhesin protein E-like domain-containing protein" evidence="1">
    <location>
        <begin position="19"/>
        <end position="126"/>
    </location>
</feature>
<dbReference type="AlphaFoldDB" id="A0A4Y9VPA4"/>
<dbReference type="Pfam" id="PF16747">
    <property type="entry name" value="Adhesin_E"/>
    <property type="match status" value="1"/>
</dbReference>
<gene>
    <name evidence="3" type="ORF">C3Y98_10910</name>
</gene>
<dbReference type="OrthoDB" id="8536161at2"/>
<evidence type="ECO:0000259" key="2">
    <source>
        <dbReference type="Pfam" id="PF16747"/>
    </source>
</evidence>
<evidence type="ECO:0000256" key="1">
    <source>
        <dbReference type="SAM" id="SignalP"/>
    </source>
</evidence>
<proteinExistence type="predicted"/>
<dbReference type="Proteomes" id="UP000297706">
    <property type="component" value="Unassembled WGS sequence"/>
</dbReference>
<evidence type="ECO:0000313" key="4">
    <source>
        <dbReference type="Proteomes" id="UP000297706"/>
    </source>
</evidence>
<organism evidence="3 4">
    <name type="scientific">Methylotenera oryzisoli</name>
    <dbReference type="NCBI Taxonomy" id="2080758"/>
    <lineage>
        <taxon>Bacteria</taxon>
        <taxon>Pseudomonadati</taxon>
        <taxon>Pseudomonadota</taxon>
        <taxon>Betaproteobacteria</taxon>
        <taxon>Nitrosomonadales</taxon>
        <taxon>Methylophilaceae</taxon>
        <taxon>Methylotenera</taxon>
    </lineage>
</organism>
<dbReference type="InterPro" id="IPR031939">
    <property type="entry name" value="Adhesin_E-like"/>
</dbReference>
<keyword evidence="4" id="KW-1185">Reference proteome</keyword>
<feature type="signal peptide" evidence="1">
    <location>
        <begin position="1"/>
        <end position="18"/>
    </location>
</feature>
<feature type="domain" description="Surface-adhesin protein E-like" evidence="2">
    <location>
        <begin position="20"/>
        <end position="125"/>
    </location>
</feature>
<evidence type="ECO:0000313" key="3">
    <source>
        <dbReference type="EMBL" id="TFW70371.1"/>
    </source>
</evidence>
<dbReference type="EMBL" id="PQVH01000013">
    <property type="protein sequence ID" value="TFW70371.1"/>
    <property type="molecule type" value="Genomic_DNA"/>
</dbReference>